<evidence type="ECO:0000256" key="1">
    <source>
        <dbReference type="SAM" id="MobiDB-lite"/>
    </source>
</evidence>
<dbReference type="AlphaFoldDB" id="A0A0G4G8G0"/>
<feature type="region of interest" description="Disordered" evidence="1">
    <location>
        <begin position="810"/>
        <end position="838"/>
    </location>
</feature>
<reference evidence="2 3" key="1">
    <citation type="submission" date="2014-11" db="EMBL/GenBank/DDBJ databases">
        <authorList>
            <person name="Zhu J."/>
            <person name="Qi W."/>
            <person name="Song R."/>
        </authorList>
    </citation>
    <scope>NUCLEOTIDE SEQUENCE [LARGE SCALE GENOMIC DNA]</scope>
</reference>
<evidence type="ECO:0000313" key="3">
    <source>
        <dbReference type="Proteomes" id="UP000041254"/>
    </source>
</evidence>
<organism evidence="2 3">
    <name type="scientific">Vitrella brassicaformis (strain CCMP3155)</name>
    <dbReference type="NCBI Taxonomy" id="1169540"/>
    <lineage>
        <taxon>Eukaryota</taxon>
        <taxon>Sar</taxon>
        <taxon>Alveolata</taxon>
        <taxon>Colpodellida</taxon>
        <taxon>Vitrellaceae</taxon>
        <taxon>Vitrella</taxon>
    </lineage>
</organism>
<feature type="region of interest" description="Disordered" evidence="1">
    <location>
        <begin position="361"/>
        <end position="417"/>
    </location>
</feature>
<sequence length="838" mass="92389">MSQHRRRSSRQYVDQQPSAAPGAVDSNNWRRPPPRDHTGALSQYEPSEASSPGSSHVPDPYYQQGGAHMDEREAYDDGVGVHMGGSGRAGFAGNNAMSRGPGSHVPPASVPPANGRPVPYTNMSYTYVPSRTSPSPDMSGSPRRYGSTSRQVDHQADHHYPNQSPASHYAHPHNDHRAAHHHQHHHHQQDRWDTRSDAPPMPYGAQDQHDGSASMYGEHDNHYPPSEHSYHTGGYDTGGYADGSQSYGGMGQGGAWGGGANGYGDRFGDQGDDDVPDVQCFSESEDEGHHRPAAVGPSRGRQQLYQHEQMADGGRTRGGDTNDERDYIIARLQDATARRSLLESRVVAQLQTWPLGKHGINWPFASAPNPDQPIADGPQDDTHQHQHQEHQHPHPHYEQPLPSPHSPDPSQVPAPFADAAQFPTDTHTDMLQGNNGSAAAYMSQLDDVPPHAPSSELPVPPQQQQPYEATGEDQTEGNTSLYDDDLLKGSFNASLQQAGMGMDMGMGPPGMGVDTAMVVGGGMGGSLGVGGRGLGVDVVAPAHPAPAPPAAAADHVDEEEFVHRPESHPDWDLFDHSEDDTKRREKEERAERLQPLEWVFPGKDALDAEALAADPFGELEDPSKLIDSTYWTDIIEEDPQYWSERLVFKENPATWPYPMADVRGLQKGCQGYHPKLREASIGIPDDDSAEHVAQLLLDNWVFEAKQDSKLEKRRHVKPEPQPLDESYKNELMEKFTRFVDGIEQGQDWNGWEVDFKDIAAQFPDDLHTRIKATFKLFENFFCGNKISNIVPKDVWVRWVAWKRKNIPNKAQTHTAAGSVVPDDEYPTLPGASPVKTKQ</sequence>
<feature type="compositionally biased region" description="Pro residues" evidence="1">
    <location>
        <begin position="401"/>
        <end position="412"/>
    </location>
</feature>
<feature type="compositionally biased region" description="Polar residues" evidence="1">
    <location>
        <begin position="121"/>
        <end position="138"/>
    </location>
</feature>
<dbReference type="VEuPathDB" id="CryptoDB:Vbra_3267"/>
<feature type="compositionally biased region" description="Basic residues" evidence="1">
    <location>
        <begin position="178"/>
        <end position="188"/>
    </location>
</feature>
<feature type="compositionally biased region" description="Polar residues" evidence="1">
    <location>
        <begin position="40"/>
        <end position="54"/>
    </location>
</feature>
<feature type="region of interest" description="Disordered" evidence="1">
    <location>
        <begin position="563"/>
        <end position="589"/>
    </location>
</feature>
<feature type="compositionally biased region" description="Basic and acidic residues" evidence="1">
    <location>
        <begin position="151"/>
        <end position="160"/>
    </location>
</feature>
<feature type="compositionally biased region" description="Basic and acidic residues" evidence="1">
    <location>
        <begin position="380"/>
        <end position="397"/>
    </location>
</feature>
<dbReference type="EMBL" id="CDMY01000592">
    <property type="protein sequence ID" value="CEM25084.1"/>
    <property type="molecule type" value="Genomic_DNA"/>
</dbReference>
<evidence type="ECO:0000313" key="2">
    <source>
        <dbReference type="EMBL" id="CEM25084.1"/>
    </source>
</evidence>
<proteinExistence type="predicted"/>
<feature type="region of interest" description="Disordered" evidence="1">
    <location>
        <begin position="1"/>
        <end position="65"/>
    </location>
</feature>
<keyword evidence="3" id="KW-1185">Reference proteome</keyword>
<feature type="region of interest" description="Disordered" evidence="1">
    <location>
        <begin position="445"/>
        <end position="481"/>
    </location>
</feature>
<dbReference type="InParanoid" id="A0A0G4G8G0"/>
<accession>A0A0G4G8G0</accession>
<feature type="region of interest" description="Disordered" evidence="1">
    <location>
        <begin position="282"/>
        <end position="302"/>
    </location>
</feature>
<gene>
    <name evidence="2" type="ORF">Vbra_3267</name>
</gene>
<dbReference type="Proteomes" id="UP000041254">
    <property type="component" value="Unassembled WGS sequence"/>
</dbReference>
<feature type="region of interest" description="Disordered" evidence="1">
    <location>
        <begin position="90"/>
        <end position="236"/>
    </location>
</feature>
<protein>
    <submittedName>
        <fullName evidence="2">Uncharacterized protein</fullName>
    </submittedName>
</protein>
<name>A0A0G4G8G0_VITBC</name>